<dbReference type="AlphaFoldDB" id="A0A2H3CTQ7"/>
<dbReference type="InParanoid" id="A0A2H3CTQ7"/>
<dbReference type="OrthoDB" id="2621411at2759"/>
<organism evidence="1 2">
    <name type="scientific">Armillaria gallica</name>
    <name type="common">Bulbous honey fungus</name>
    <name type="synonym">Armillaria bulbosa</name>
    <dbReference type="NCBI Taxonomy" id="47427"/>
    <lineage>
        <taxon>Eukaryota</taxon>
        <taxon>Fungi</taxon>
        <taxon>Dikarya</taxon>
        <taxon>Basidiomycota</taxon>
        <taxon>Agaricomycotina</taxon>
        <taxon>Agaricomycetes</taxon>
        <taxon>Agaricomycetidae</taxon>
        <taxon>Agaricales</taxon>
        <taxon>Marasmiineae</taxon>
        <taxon>Physalacriaceae</taxon>
        <taxon>Armillaria</taxon>
    </lineage>
</organism>
<reference evidence="2" key="1">
    <citation type="journal article" date="2017" name="Nat. Ecol. Evol.">
        <title>Genome expansion and lineage-specific genetic innovations in the forest pathogenic fungi Armillaria.</title>
        <authorList>
            <person name="Sipos G."/>
            <person name="Prasanna A.N."/>
            <person name="Walter M.C."/>
            <person name="O'Connor E."/>
            <person name="Balint B."/>
            <person name="Krizsan K."/>
            <person name="Kiss B."/>
            <person name="Hess J."/>
            <person name="Varga T."/>
            <person name="Slot J."/>
            <person name="Riley R."/>
            <person name="Boka B."/>
            <person name="Rigling D."/>
            <person name="Barry K."/>
            <person name="Lee J."/>
            <person name="Mihaltcheva S."/>
            <person name="LaButti K."/>
            <person name="Lipzen A."/>
            <person name="Waldron R."/>
            <person name="Moloney N.M."/>
            <person name="Sperisen C."/>
            <person name="Kredics L."/>
            <person name="Vagvoelgyi C."/>
            <person name="Patrignani A."/>
            <person name="Fitzpatrick D."/>
            <person name="Nagy I."/>
            <person name="Doyle S."/>
            <person name="Anderson J.B."/>
            <person name="Grigoriev I.V."/>
            <person name="Gueldener U."/>
            <person name="Muensterkoetter M."/>
            <person name="Nagy L.G."/>
        </authorList>
    </citation>
    <scope>NUCLEOTIDE SEQUENCE [LARGE SCALE GENOMIC DNA]</scope>
    <source>
        <strain evidence="2">Ar21-2</strain>
    </source>
</reference>
<accession>A0A2H3CTQ7</accession>
<evidence type="ECO:0000313" key="1">
    <source>
        <dbReference type="EMBL" id="PBK85240.1"/>
    </source>
</evidence>
<dbReference type="EMBL" id="KZ293692">
    <property type="protein sequence ID" value="PBK85240.1"/>
    <property type="molecule type" value="Genomic_DNA"/>
</dbReference>
<gene>
    <name evidence="1" type="ORF">ARMGADRAFT_942234</name>
</gene>
<dbReference type="Proteomes" id="UP000217790">
    <property type="component" value="Unassembled WGS sequence"/>
</dbReference>
<feature type="non-terminal residue" evidence="1">
    <location>
        <position position="1"/>
    </location>
</feature>
<dbReference type="STRING" id="47427.A0A2H3CTQ7"/>
<keyword evidence="2" id="KW-1185">Reference proteome</keyword>
<protein>
    <submittedName>
        <fullName evidence="1">Uncharacterized protein</fullName>
    </submittedName>
</protein>
<proteinExistence type="predicted"/>
<sequence>ASVDVDMEALRILEDRMFDMSEEAGIPGNCQWGLDVGMHQDNWYPWKIGGENDKGVREGTESEVEVSF</sequence>
<evidence type="ECO:0000313" key="2">
    <source>
        <dbReference type="Proteomes" id="UP000217790"/>
    </source>
</evidence>
<name>A0A2H3CTQ7_ARMGA</name>